<evidence type="ECO:0000313" key="2">
    <source>
        <dbReference type="EMBL" id="GGR08235.1"/>
    </source>
</evidence>
<dbReference type="EMBL" id="CP023693">
    <property type="protein sequence ID" value="QEV34302.1"/>
    <property type="molecule type" value="Genomic_DNA"/>
</dbReference>
<feature type="compositionally biased region" description="Basic and acidic residues" evidence="1">
    <location>
        <begin position="36"/>
        <end position="47"/>
    </location>
</feature>
<proteinExistence type="predicted"/>
<dbReference type="AlphaFoldDB" id="A0AAV4KCL1"/>
<reference evidence="2 5" key="1">
    <citation type="journal article" date="2014" name="Int. J. Syst. Evol. Microbiol.">
        <title>Complete genome sequence of Corynebacterium casei LMG S-19264T (=DSM 44701T), isolated from a smear-ripened cheese.</title>
        <authorList>
            <consortium name="US DOE Joint Genome Institute (JGI-PGF)"/>
            <person name="Walter F."/>
            <person name="Albersmeier A."/>
            <person name="Kalinowski J."/>
            <person name="Ruckert C."/>
        </authorList>
    </citation>
    <scope>NUCLEOTIDE SEQUENCE [LARGE SCALE GENOMIC DNA]</scope>
    <source>
        <strain evidence="2 5">JCM 4205</strain>
    </source>
</reference>
<evidence type="ECO:0000313" key="3">
    <source>
        <dbReference type="EMBL" id="QEV34302.1"/>
    </source>
</evidence>
<reference evidence="2" key="3">
    <citation type="submission" date="2023-08" db="EMBL/GenBank/DDBJ databases">
        <authorList>
            <person name="Sun Q."/>
            <person name="Ohkuma M."/>
        </authorList>
    </citation>
    <scope>NUCLEOTIDE SEQUENCE</scope>
    <source>
        <strain evidence="2">JCM 4205</strain>
    </source>
</reference>
<accession>A0AAV4KCL1</accession>
<dbReference type="EMBL" id="BMSJ01000001">
    <property type="protein sequence ID" value="GGR08235.1"/>
    <property type="molecule type" value="Genomic_DNA"/>
</dbReference>
<organism evidence="2 5">
    <name type="scientific">Streptomyces cinereoruber</name>
    <dbReference type="NCBI Taxonomy" id="67260"/>
    <lineage>
        <taxon>Bacteria</taxon>
        <taxon>Bacillati</taxon>
        <taxon>Actinomycetota</taxon>
        <taxon>Actinomycetes</taxon>
        <taxon>Kitasatosporales</taxon>
        <taxon>Streptomycetaceae</taxon>
        <taxon>Streptomyces</taxon>
    </lineage>
</organism>
<sequence length="60" mass="6491">MATPERAEPGREHVTMSELLASCVAARTLSTPPRPQAEDDARDRDGGYDAYGRAEEDEAA</sequence>
<evidence type="ECO:0000313" key="4">
    <source>
        <dbReference type="Proteomes" id="UP000326029"/>
    </source>
</evidence>
<gene>
    <name evidence="3" type="ORF">CP977_20820</name>
    <name evidence="2" type="ORF">GCM10010497_07540</name>
</gene>
<evidence type="ECO:0000313" key="5">
    <source>
        <dbReference type="Proteomes" id="UP000642014"/>
    </source>
</evidence>
<dbReference type="Proteomes" id="UP000642014">
    <property type="component" value="Unassembled WGS sequence"/>
</dbReference>
<keyword evidence="4" id="KW-1185">Reference proteome</keyword>
<feature type="region of interest" description="Disordered" evidence="1">
    <location>
        <begin position="26"/>
        <end position="60"/>
    </location>
</feature>
<protein>
    <submittedName>
        <fullName evidence="2">Uncharacterized protein</fullName>
    </submittedName>
</protein>
<dbReference type="RefSeq" id="WP_062752726.1">
    <property type="nucleotide sequence ID" value="NZ_BMSJ01000001.1"/>
</dbReference>
<name>A0AAV4KCL1_9ACTN</name>
<dbReference type="GeneID" id="95456206"/>
<evidence type="ECO:0000256" key="1">
    <source>
        <dbReference type="SAM" id="MobiDB-lite"/>
    </source>
</evidence>
<dbReference type="Proteomes" id="UP000326029">
    <property type="component" value="Chromosome"/>
</dbReference>
<reference evidence="3 4" key="2">
    <citation type="submission" date="2017-09" db="EMBL/GenBank/DDBJ databases">
        <authorList>
            <person name="Lee N."/>
            <person name="Cho B.-K."/>
        </authorList>
    </citation>
    <scope>NUCLEOTIDE SEQUENCE [LARGE SCALE GENOMIC DNA]</scope>
    <source>
        <strain evidence="3 4">ATCC 19740</strain>
    </source>
</reference>